<evidence type="ECO:0008006" key="5">
    <source>
        <dbReference type="Google" id="ProtNLM"/>
    </source>
</evidence>
<evidence type="ECO:0000256" key="1">
    <source>
        <dbReference type="ARBA" id="ARBA00002333"/>
    </source>
</evidence>
<reference evidence="3 4" key="1">
    <citation type="submission" date="2019-07" db="EMBL/GenBank/DDBJ databases">
        <title>Genomic Encyclopedia of Archaeal and Bacterial Type Strains, Phase II (KMG-II): from individual species to whole genera.</title>
        <authorList>
            <person name="Goeker M."/>
        </authorList>
    </citation>
    <scope>NUCLEOTIDE SEQUENCE [LARGE SCALE GENOMIC DNA]</scope>
    <source>
        <strain evidence="3 4">ATCC BAA-1854</strain>
    </source>
</reference>
<evidence type="ECO:0000256" key="2">
    <source>
        <dbReference type="ARBA" id="ARBA00008424"/>
    </source>
</evidence>
<dbReference type="EMBL" id="VLLI01000016">
    <property type="protein sequence ID" value="TWI95294.1"/>
    <property type="molecule type" value="Genomic_DNA"/>
</dbReference>
<dbReference type="AlphaFoldDB" id="A0A562TQ22"/>
<keyword evidence="4" id="KW-1185">Reference proteome</keyword>
<dbReference type="RefSeq" id="WP_144916077.1">
    <property type="nucleotide sequence ID" value="NZ_VLLI01000016.1"/>
</dbReference>
<accession>A0A562TQ22</accession>
<dbReference type="GO" id="GO:0030527">
    <property type="term" value="F:structural constituent of chromatin"/>
    <property type="evidence" value="ECO:0007669"/>
    <property type="project" value="InterPro"/>
</dbReference>
<evidence type="ECO:0000313" key="3">
    <source>
        <dbReference type="EMBL" id="TWI95294.1"/>
    </source>
</evidence>
<proteinExistence type="inferred from homology"/>
<sequence>MSAFKKLKELVAAAESDATAFYSKGNKAAGTRLRKALQEIKNAAQHGRAEILELKTKEKSKGL</sequence>
<gene>
    <name evidence="3" type="ORF">JN11_04409</name>
</gene>
<dbReference type="GO" id="GO:0003677">
    <property type="term" value="F:DNA binding"/>
    <property type="evidence" value="ECO:0007669"/>
    <property type="project" value="InterPro"/>
</dbReference>
<name>A0A562TQ22_9SPHI</name>
<evidence type="ECO:0000313" key="4">
    <source>
        <dbReference type="Proteomes" id="UP000317010"/>
    </source>
</evidence>
<comment type="function">
    <text evidence="1">Might have a role analogous to that of eukaryotic histone proteins.</text>
</comment>
<comment type="similarity">
    <text evidence="2">Belongs to the histone H1/H5 family. HCT subfamily.</text>
</comment>
<dbReference type="Proteomes" id="UP000317010">
    <property type="component" value="Unassembled WGS sequence"/>
</dbReference>
<comment type="caution">
    <text evidence="3">The sequence shown here is derived from an EMBL/GenBank/DDBJ whole genome shotgun (WGS) entry which is preliminary data.</text>
</comment>
<organism evidence="3 4">
    <name type="scientific">Mucilaginibacter frigoritolerans</name>
    <dbReference type="NCBI Taxonomy" id="652788"/>
    <lineage>
        <taxon>Bacteria</taxon>
        <taxon>Pseudomonadati</taxon>
        <taxon>Bacteroidota</taxon>
        <taxon>Sphingobacteriia</taxon>
        <taxon>Sphingobacteriales</taxon>
        <taxon>Sphingobacteriaceae</taxon>
        <taxon>Mucilaginibacter</taxon>
    </lineage>
</organism>
<dbReference type="Pfam" id="PF07432">
    <property type="entry name" value="Hc1"/>
    <property type="match status" value="1"/>
</dbReference>
<protein>
    <recommendedName>
        <fullName evidence="5">Histone H1-like protein Hc1</fullName>
    </recommendedName>
</protein>
<dbReference type="InterPro" id="IPR010886">
    <property type="entry name" value="Hc1"/>
</dbReference>
<dbReference type="OrthoDB" id="1004212at2"/>